<protein>
    <submittedName>
        <fullName evidence="4">Secreted protein</fullName>
    </submittedName>
</protein>
<organism evidence="3 4">
    <name type="scientific">Heligmosomoides polygyrus</name>
    <name type="common">Parasitic roundworm</name>
    <dbReference type="NCBI Taxonomy" id="6339"/>
    <lineage>
        <taxon>Eukaryota</taxon>
        <taxon>Metazoa</taxon>
        <taxon>Ecdysozoa</taxon>
        <taxon>Nematoda</taxon>
        <taxon>Chromadorea</taxon>
        <taxon>Rhabditida</taxon>
        <taxon>Rhabditina</taxon>
        <taxon>Rhabditomorpha</taxon>
        <taxon>Strongyloidea</taxon>
        <taxon>Heligmosomidae</taxon>
        <taxon>Heligmosomoides</taxon>
    </lineage>
</organism>
<dbReference type="Proteomes" id="UP000050761">
    <property type="component" value="Unassembled WGS sequence"/>
</dbReference>
<keyword evidence="1" id="KW-0732">Signal</keyword>
<evidence type="ECO:0000313" key="4">
    <source>
        <dbReference type="WBParaSite" id="HPBE_0000036701-mRNA-1"/>
    </source>
</evidence>
<proteinExistence type="predicted"/>
<evidence type="ECO:0000313" key="3">
    <source>
        <dbReference type="Proteomes" id="UP000050761"/>
    </source>
</evidence>
<gene>
    <name evidence="2" type="ORF">HPBE_LOCUS368</name>
</gene>
<sequence>MQLRLCFLVVVTVAQAMSADQTNETDIDDGSAVPDFQTSKESAALDEEVNVTTEDSNVSTRAFGNSTAELEIRSTTPEATVDLQSTTSFVTDDGAITVENSSTATGGETTTSTIEELHRLHEEHVPQDVRLLQALSRRSEQEWPWLLLAGKRSAFMQQQCDENTFVHTKKMPRGMRRV</sequence>
<reference evidence="4" key="2">
    <citation type="submission" date="2019-09" db="UniProtKB">
        <authorList>
            <consortium name="WormBaseParasite"/>
        </authorList>
    </citation>
    <scope>IDENTIFICATION</scope>
</reference>
<name>A0A183F2K4_HELPZ</name>
<accession>A0A183F2K4</accession>
<reference evidence="2 3" key="1">
    <citation type="submission" date="2018-11" db="EMBL/GenBank/DDBJ databases">
        <authorList>
            <consortium name="Pathogen Informatics"/>
        </authorList>
    </citation>
    <scope>NUCLEOTIDE SEQUENCE [LARGE SCALE GENOMIC DNA]</scope>
</reference>
<evidence type="ECO:0000313" key="2">
    <source>
        <dbReference type="EMBL" id="VDO18750.1"/>
    </source>
</evidence>
<accession>A0A3P7TAD7</accession>
<dbReference type="EMBL" id="UZAH01000237">
    <property type="protein sequence ID" value="VDO18750.1"/>
    <property type="molecule type" value="Genomic_DNA"/>
</dbReference>
<keyword evidence="3" id="KW-1185">Reference proteome</keyword>
<feature type="chain" id="PRO_5044551201" evidence="1">
    <location>
        <begin position="17"/>
        <end position="178"/>
    </location>
</feature>
<dbReference type="AlphaFoldDB" id="A0A183F2K4"/>
<evidence type="ECO:0000256" key="1">
    <source>
        <dbReference type="SAM" id="SignalP"/>
    </source>
</evidence>
<dbReference type="WBParaSite" id="HPBE_0000036701-mRNA-1">
    <property type="protein sequence ID" value="HPBE_0000036701-mRNA-1"/>
    <property type="gene ID" value="HPBE_0000036701"/>
</dbReference>
<feature type="signal peptide" evidence="1">
    <location>
        <begin position="1"/>
        <end position="16"/>
    </location>
</feature>